<dbReference type="Proteomes" id="UP001497535">
    <property type="component" value="Unassembled WGS sequence"/>
</dbReference>
<organism evidence="1 2">
    <name type="scientific">Meloidogyne enterolobii</name>
    <name type="common">Root-knot nematode worm</name>
    <name type="synonym">Meloidogyne mayaguensis</name>
    <dbReference type="NCBI Taxonomy" id="390850"/>
    <lineage>
        <taxon>Eukaryota</taxon>
        <taxon>Metazoa</taxon>
        <taxon>Ecdysozoa</taxon>
        <taxon>Nematoda</taxon>
        <taxon>Chromadorea</taxon>
        <taxon>Rhabditida</taxon>
        <taxon>Tylenchina</taxon>
        <taxon>Tylenchomorpha</taxon>
        <taxon>Tylenchoidea</taxon>
        <taxon>Meloidogynidae</taxon>
        <taxon>Meloidogyninae</taxon>
        <taxon>Meloidogyne</taxon>
    </lineage>
</organism>
<dbReference type="EMBL" id="CAVMJV010000004">
    <property type="protein sequence ID" value="CAK5025030.1"/>
    <property type="molecule type" value="Genomic_DNA"/>
</dbReference>
<gene>
    <name evidence="1" type="ORF">MENTE1834_LOCUS5674</name>
</gene>
<protein>
    <submittedName>
        <fullName evidence="1">Uncharacterized protein</fullName>
    </submittedName>
</protein>
<name>A0ACB0XZL7_MELEN</name>
<sequence length="61" mass="7271">MFPFFHSLLIIFLLFNFILIKFGCLSSKSFVILRDENEITDNEKIKGLKNRKNFQKKSPNF</sequence>
<evidence type="ECO:0000313" key="2">
    <source>
        <dbReference type="Proteomes" id="UP001497535"/>
    </source>
</evidence>
<evidence type="ECO:0000313" key="1">
    <source>
        <dbReference type="EMBL" id="CAK5025030.1"/>
    </source>
</evidence>
<accession>A0ACB0XZL7</accession>
<reference evidence="1" key="1">
    <citation type="submission" date="2023-11" db="EMBL/GenBank/DDBJ databases">
        <authorList>
            <person name="Poullet M."/>
        </authorList>
    </citation>
    <scope>NUCLEOTIDE SEQUENCE</scope>
    <source>
        <strain evidence="1">E1834</strain>
    </source>
</reference>
<keyword evidence="2" id="KW-1185">Reference proteome</keyword>
<comment type="caution">
    <text evidence="1">The sequence shown here is derived from an EMBL/GenBank/DDBJ whole genome shotgun (WGS) entry which is preliminary data.</text>
</comment>
<proteinExistence type="predicted"/>